<dbReference type="Proteomes" id="UP000255509">
    <property type="component" value="Unassembled WGS sequence"/>
</dbReference>
<accession>A0A379W1X1</accession>
<protein>
    <submittedName>
        <fullName evidence="1">Guanosine-3',5'-bis(Diphosphate) 3'-pyrophosphohydrolase</fullName>
    </submittedName>
</protein>
<proteinExistence type="predicted"/>
<sequence length="44" mass="4983">MAVEWDKETEQEFITEIKVEMFNHQGALANLTAAINTTTPIFKA</sequence>
<gene>
    <name evidence="1" type="primary">spoT_1</name>
    <name evidence="1" type="ORF">NCTC8258_00234</name>
</gene>
<keyword evidence="1" id="KW-0378">Hydrolase</keyword>
<name>A0A379W1X1_SALET</name>
<evidence type="ECO:0000313" key="2">
    <source>
        <dbReference type="Proteomes" id="UP000255509"/>
    </source>
</evidence>
<evidence type="ECO:0000313" key="1">
    <source>
        <dbReference type="EMBL" id="SUH12626.1"/>
    </source>
</evidence>
<reference evidence="1 2" key="1">
    <citation type="submission" date="2018-06" db="EMBL/GenBank/DDBJ databases">
        <authorList>
            <consortium name="Pathogen Informatics"/>
            <person name="Doyle S."/>
        </authorList>
    </citation>
    <scope>NUCLEOTIDE SEQUENCE [LARGE SCALE GENOMIC DNA]</scope>
    <source>
        <strain evidence="1 2">NCTC8258</strain>
    </source>
</reference>
<organism evidence="1 2">
    <name type="scientific">Salmonella enterica I</name>
    <dbReference type="NCBI Taxonomy" id="59201"/>
    <lineage>
        <taxon>Bacteria</taxon>
        <taxon>Pseudomonadati</taxon>
        <taxon>Pseudomonadota</taxon>
        <taxon>Gammaproteobacteria</taxon>
        <taxon>Enterobacterales</taxon>
        <taxon>Enterobacteriaceae</taxon>
        <taxon>Salmonella</taxon>
    </lineage>
</organism>
<dbReference type="EMBL" id="UGXS01000004">
    <property type="protein sequence ID" value="SUH12626.1"/>
    <property type="molecule type" value="Genomic_DNA"/>
</dbReference>
<dbReference type="GO" id="GO:0016787">
    <property type="term" value="F:hydrolase activity"/>
    <property type="evidence" value="ECO:0007669"/>
    <property type="project" value="UniProtKB-KW"/>
</dbReference>
<dbReference type="AlphaFoldDB" id="A0A379W1X1"/>